<evidence type="ECO:0000256" key="1">
    <source>
        <dbReference type="ARBA" id="ARBA00009820"/>
    </source>
</evidence>
<dbReference type="InterPro" id="IPR011042">
    <property type="entry name" value="6-blade_b-propeller_TolB-like"/>
</dbReference>
<dbReference type="Gene3D" id="2.120.10.30">
    <property type="entry name" value="TolB, C-terminal domain"/>
    <property type="match status" value="2"/>
</dbReference>
<feature type="compositionally biased region" description="Basic and acidic residues" evidence="2">
    <location>
        <begin position="319"/>
        <end position="334"/>
    </location>
</feature>
<dbReference type="InterPro" id="IPR011659">
    <property type="entry name" value="WD40"/>
</dbReference>
<evidence type="ECO:0008006" key="5">
    <source>
        <dbReference type="Google" id="ProtNLM"/>
    </source>
</evidence>
<evidence type="ECO:0000256" key="2">
    <source>
        <dbReference type="SAM" id="MobiDB-lite"/>
    </source>
</evidence>
<accession>A0ABM8DM81</accession>
<reference evidence="4" key="1">
    <citation type="journal article" date="2023" name="Int. J. Syst. Evol. Microbiol.">
        <title>Mesoterricola silvestris gen. nov., sp. nov., Mesoterricola sediminis sp. nov., Geothrix oryzae sp. nov., Geothrix edaphica sp. nov., Geothrix rubra sp. nov., and Geothrix limicola sp. nov., six novel members of Acidobacteriota isolated from soils.</title>
        <authorList>
            <person name="Itoh H."/>
            <person name="Sugisawa Y."/>
            <person name="Mise K."/>
            <person name="Xu Z."/>
            <person name="Kuniyasu M."/>
            <person name="Ushijima N."/>
            <person name="Kawano K."/>
            <person name="Kobayashi E."/>
            <person name="Shiratori Y."/>
            <person name="Masuda Y."/>
            <person name="Senoo K."/>
        </authorList>
    </citation>
    <scope>NUCLEOTIDE SEQUENCE [LARGE SCALE GENOMIC DNA]</scope>
    <source>
        <strain evidence="4">Red222</strain>
    </source>
</reference>
<dbReference type="PROSITE" id="PS51257">
    <property type="entry name" value="PROKAR_LIPOPROTEIN"/>
    <property type="match status" value="1"/>
</dbReference>
<evidence type="ECO:0000313" key="3">
    <source>
        <dbReference type="EMBL" id="BDU68007.1"/>
    </source>
</evidence>
<organism evidence="3 4">
    <name type="scientific">Geothrix oryzae</name>
    <dbReference type="NCBI Taxonomy" id="2927975"/>
    <lineage>
        <taxon>Bacteria</taxon>
        <taxon>Pseudomonadati</taxon>
        <taxon>Acidobacteriota</taxon>
        <taxon>Holophagae</taxon>
        <taxon>Holophagales</taxon>
        <taxon>Holophagaceae</taxon>
        <taxon>Geothrix</taxon>
    </lineage>
</organism>
<evidence type="ECO:0000313" key="4">
    <source>
        <dbReference type="Proteomes" id="UP001242010"/>
    </source>
</evidence>
<dbReference type="PANTHER" id="PTHR36842">
    <property type="entry name" value="PROTEIN TOLB HOMOLOG"/>
    <property type="match status" value="1"/>
</dbReference>
<name>A0ABM8DM81_9BACT</name>
<dbReference type="RefSeq" id="WP_286354634.1">
    <property type="nucleotide sequence ID" value="NZ_AP027079.1"/>
</dbReference>
<feature type="region of interest" description="Disordered" evidence="2">
    <location>
        <begin position="313"/>
        <end position="334"/>
    </location>
</feature>
<keyword evidence="4" id="KW-1185">Reference proteome</keyword>
<comment type="similarity">
    <text evidence="1">Belongs to the TolB family.</text>
</comment>
<sequence length="334" mass="35316">MIRAFPALPWVAGSPRRRAPRLVAGLLLAASLGCGGGGGGGTGTASAPPPLPPPTYDLVFDGRNGDGSHLLYQVRPEGGAPQVLGLGYGGTRPHARPDGRALVYASLPTDLVPAQLMLVDDLTQPAICLSTEAGVAEREVVWAPDGLRLAFHSQLEDPAGDIFTADLRGRSLENRRNLTPRQAGDPMISPDVTPAWSPDGTRLAFASYRQGSPALWLMNADGSGARQLTPTSSVSGDYFPTWSPDGRWIAFQRLTSESVQIGILPAAGGTPTFLPFAGKAYAPAWSPDGGWIAFSGLVDGEYDIHLQTPDGRGLRRIPRAGEDRGPSWIRRADP</sequence>
<dbReference type="Pfam" id="PF07676">
    <property type="entry name" value="PD40"/>
    <property type="match status" value="3"/>
</dbReference>
<dbReference type="EMBL" id="AP027079">
    <property type="protein sequence ID" value="BDU68007.1"/>
    <property type="molecule type" value="Genomic_DNA"/>
</dbReference>
<dbReference type="PANTHER" id="PTHR36842:SF1">
    <property type="entry name" value="PROTEIN TOLB"/>
    <property type="match status" value="1"/>
</dbReference>
<gene>
    <name evidence="3" type="ORF">GETHOR_01080</name>
</gene>
<protein>
    <recommendedName>
        <fullName evidence="5">TolB protein</fullName>
    </recommendedName>
</protein>
<dbReference type="Proteomes" id="UP001242010">
    <property type="component" value="Chromosome"/>
</dbReference>
<dbReference type="SUPFAM" id="SSF82171">
    <property type="entry name" value="DPP6 N-terminal domain-like"/>
    <property type="match status" value="1"/>
</dbReference>
<proteinExistence type="inferred from homology"/>